<feature type="transmembrane region" description="Helical" evidence="1">
    <location>
        <begin position="229"/>
        <end position="250"/>
    </location>
</feature>
<feature type="transmembrane region" description="Helical" evidence="1">
    <location>
        <begin position="345"/>
        <end position="363"/>
    </location>
</feature>
<dbReference type="PANTHER" id="PTHR43044:SF1">
    <property type="entry name" value="QUINOL:CYTOCHROME C OXIDOREDUCTASE QUINONE-BINDING SUBUNIT 2"/>
    <property type="match status" value="1"/>
</dbReference>
<evidence type="ECO:0000313" key="3">
    <source>
        <dbReference type="Proteomes" id="UP000004095"/>
    </source>
</evidence>
<feature type="transmembrane region" description="Helical" evidence="1">
    <location>
        <begin position="28"/>
        <end position="46"/>
    </location>
</feature>
<keyword evidence="1" id="KW-0472">Membrane</keyword>
<evidence type="ECO:0000313" key="2">
    <source>
        <dbReference type="EMBL" id="EAY29041.1"/>
    </source>
</evidence>
<feature type="transmembrane region" description="Helical" evidence="1">
    <location>
        <begin position="128"/>
        <end position="147"/>
    </location>
</feature>
<feature type="transmembrane region" description="Helical" evidence="1">
    <location>
        <begin position="305"/>
        <end position="325"/>
    </location>
</feature>
<dbReference type="eggNOG" id="COG4531">
    <property type="taxonomic scope" value="Bacteria"/>
</dbReference>
<feature type="transmembrane region" description="Helical" evidence="1">
    <location>
        <begin position="372"/>
        <end position="393"/>
    </location>
</feature>
<feature type="transmembrane region" description="Helical" evidence="1">
    <location>
        <begin position="95"/>
        <end position="116"/>
    </location>
</feature>
<dbReference type="Proteomes" id="UP000004095">
    <property type="component" value="Unassembled WGS sequence"/>
</dbReference>
<keyword evidence="3" id="KW-1185">Reference proteome</keyword>
<protein>
    <submittedName>
        <fullName evidence="2">Membrane protein, putative</fullName>
    </submittedName>
</protein>
<accession>A1ZL75</accession>
<dbReference type="EMBL" id="AAWS01000013">
    <property type="protein sequence ID" value="EAY29041.1"/>
    <property type="molecule type" value="Genomic_DNA"/>
</dbReference>
<keyword evidence="1" id="KW-0812">Transmembrane</keyword>
<feature type="transmembrane region" description="Helical" evidence="1">
    <location>
        <begin position="405"/>
        <end position="428"/>
    </location>
</feature>
<name>A1ZL75_MICM2</name>
<proteinExistence type="predicted"/>
<dbReference type="PANTHER" id="PTHR43044">
    <property type="match status" value="1"/>
</dbReference>
<dbReference type="AlphaFoldDB" id="A1ZL75"/>
<reference evidence="2 3" key="1">
    <citation type="submission" date="2007-01" db="EMBL/GenBank/DDBJ databases">
        <authorList>
            <person name="Haygood M."/>
            <person name="Podell S."/>
            <person name="Anderson C."/>
            <person name="Hopkinson B."/>
            <person name="Roe K."/>
            <person name="Barbeau K."/>
            <person name="Gaasterland T."/>
            <person name="Ferriera S."/>
            <person name="Johnson J."/>
            <person name="Kravitz S."/>
            <person name="Beeson K."/>
            <person name="Sutton G."/>
            <person name="Rogers Y.-H."/>
            <person name="Friedman R."/>
            <person name="Frazier M."/>
            <person name="Venter J.C."/>
        </authorList>
    </citation>
    <scope>NUCLEOTIDE SEQUENCE [LARGE SCALE GENOMIC DNA]</scope>
    <source>
        <strain evidence="2 3">ATCC 23134</strain>
    </source>
</reference>
<comment type="caution">
    <text evidence="2">The sequence shown here is derived from an EMBL/GenBank/DDBJ whole genome shotgun (WGS) entry which is preliminary data.</text>
</comment>
<dbReference type="RefSeq" id="WP_002697284.1">
    <property type="nucleotide sequence ID" value="NZ_AAWS01000013.1"/>
</dbReference>
<sequence length="448" mass="50858">MAGDKHITLSDLSQEKNFEFTPKLRKQLMTAIVVGAALLIVGIILWTQGIGLGGEHHGGGHAPEGHGAGGGGDEGGHGAFHWTKRLYAVLWHDSVFFTGIALVGVFFVAFNYLALSGWPTMIKRIPETFGKFLPITGVILLAVFALGGHDLFHWTHHELFDPNSPKYDKIIAGKEGYLNTPFFVIRTVLYFVLWYVLYVLLRKMSLKEDEVNDFYAYTKNPVFHKKSGVYAAIFIVIFAITTSTAAWDWVMSIDAHWFSTMFGWYTFASWFVTGLAAMALYVVVLKDHGYFKYVNENHIHDLGKFIFAFSIFWTYIWFAQFLLIYYANIPEETVYFLHRMEDFKFLFFFNIIINFAFPFLFLMPRAAKRKTLLVKIAAVGVIFGHWLDFYMMIMPGTVGKHSGIGLVEIGTVILFIAGFIWVTAAALAKANIIPKNHPMIEESLHHNI</sequence>
<organism evidence="2 3">
    <name type="scientific">Microscilla marina ATCC 23134</name>
    <dbReference type="NCBI Taxonomy" id="313606"/>
    <lineage>
        <taxon>Bacteria</taxon>
        <taxon>Pseudomonadati</taxon>
        <taxon>Bacteroidota</taxon>
        <taxon>Cytophagia</taxon>
        <taxon>Cytophagales</taxon>
        <taxon>Microscillaceae</taxon>
        <taxon>Microscilla</taxon>
    </lineage>
</organism>
<evidence type="ECO:0000256" key="1">
    <source>
        <dbReference type="SAM" id="Phobius"/>
    </source>
</evidence>
<dbReference type="OrthoDB" id="140980at2"/>
<keyword evidence="1" id="KW-1133">Transmembrane helix</keyword>
<feature type="transmembrane region" description="Helical" evidence="1">
    <location>
        <begin position="262"/>
        <end position="284"/>
    </location>
</feature>
<feature type="transmembrane region" description="Helical" evidence="1">
    <location>
        <begin position="183"/>
        <end position="201"/>
    </location>
</feature>
<gene>
    <name evidence="2" type="ORF">M23134_00196</name>
</gene>